<dbReference type="RefSeq" id="WP_390189315.1">
    <property type="nucleotide sequence ID" value="NZ_JBHMEP010000001.1"/>
</dbReference>
<comment type="similarity">
    <text evidence="6">Belongs to the TVP38/TMEM64 family.</text>
</comment>
<gene>
    <name evidence="8" type="ORF">ACFFUV_02105</name>
</gene>
<dbReference type="PANTHER" id="PTHR12677:SF59">
    <property type="entry name" value="GOLGI APPARATUS MEMBRANE PROTEIN TVP38-RELATED"/>
    <property type="match status" value="1"/>
</dbReference>
<feature type="domain" description="VTT" evidence="7">
    <location>
        <begin position="66"/>
        <end position="182"/>
    </location>
</feature>
<dbReference type="EMBL" id="JBHMEP010000001">
    <property type="protein sequence ID" value="MFB9133758.1"/>
    <property type="molecule type" value="Genomic_DNA"/>
</dbReference>
<evidence type="ECO:0000313" key="9">
    <source>
        <dbReference type="Proteomes" id="UP001589645"/>
    </source>
</evidence>
<keyword evidence="4 6" id="KW-1133">Transmembrane helix</keyword>
<evidence type="ECO:0000256" key="1">
    <source>
        <dbReference type="ARBA" id="ARBA00004651"/>
    </source>
</evidence>
<comment type="caution">
    <text evidence="6">Lacks conserved residue(s) required for the propagation of feature annotation.</text>
</comment>
<evidence type="ECO:0000256" key="5">
    <source>
        <dbReference type="ARBA" id="ARBA00023136"/>
    </source>
</evidence>
<evidence type="ECO:0000256" key="2">
    <source>
        <dbReference type="ARBA" id="ARBA00022475"/>
    </source>
</evidence>
<keyword evidence="5 6" id="KW-0472">Membrane</keyword>
<evidence type="ECO:0000256" key="6">
    <source>
        <dbReference type="RuleBase" id="RU366058"/>
    </source>
</evidence>
<dbReference type="Pfam" id="PF09335">
    <property type="entry name" value="VTT_dom"/>
    <property type="match status" value="1"/>
</dbReference>
<evidence type="ECO:0000313" key="8">
    <source>
        <dbReference type="EMBL" id="MFB9133758.1"/>
    </source>
</evidence>
<evidence type="ECO:0000256" key="3">
    <source>
        <dbReference type="ARBA" id="ARBA00022692"/>
    </source>
</evidence>
<dbReference type="Proteomes" id="UP001589645">
    <property type="component" value="Unassembled WGS sequence"/>
</dbReference>
<accession>A0ABV5HHR0</accession>
<dbReference type="InterPro" id="IPR032816">
    <property type="entry name" value="VTT_dom"/>
</dbReference>
<keyword evidence="2 6" id="KW-1003">Cell membrane</keyword>
<comment type="subcellular location">
    <subcellularLocation>
        <location evidence="1 6">Cell membrane</location>
        <topology evidence="1 6">Multi-pass membrane protein</topology>
    </subcellularLocation>
</comment>
<keyword evidence="3 6" id="KW-0812">Transmembrane</keyword>
<sequence>MYKKILLAALLLLIIVLIVSQTRTFITLESAKHYQQQLALFIEQNFVIAASIYFVAYVLITALSIPGATIITLLGAALFGFWFSLLLVSFASTLGATCAFLLSRYFFQNWVQTRFGDKLEVINQGIKKDGAYYLFSLRLIPIFPFFVINLVMGLTPIAVRQFYFVSQIGMLPGTTVYLNAGTQLAQIDSLSGIVSPAVLLSFALLGIFPILIKWVVRRWKLTPSQ</sequence>
<proteinExistence type="inferred from homology"/>
<feature type="transmembrane region" description="Helical" evidence="6">
    <location>
        <begin position="192"/>
        <end position="216"/>
    </location>
</feature>
<name>A0ABV5HHR0_9VIBR</name>
<dbReference type="InterPro" id="IPR015414">
    <property type="entry name" value="TMEM64"/>
</dbReference>
<dbReference type="PANTHER" id="PTHR12677">
    <property type="entry name" value="GOLGI APPARATUS MEMBRANE PROTEIN TVP38-RELATED"/>
    <property type="match status" value="1"/>
</dbReference>
<reference evidence="8 9" key="1">
    <citation type="submission" date="2024-09" db="EMBL/GenBank/DDBJ databases">
        <authorList>
            <person name="Sun Q."/>
            <person name="Mori K."/>
        </authorList>
    </citation>
    <scope>NUCLEOTIDE SEQUENCE [LARGE SCALE GENOMIC DNA]</scope>
    <source>
        <strain evidence="8 9">CECT 8064</strain>
    </source>
</reference>
<feature type="transmembrane region" description="Helical" evidence="6">
    <location>
        <begin position="131"/>
        <end position="150"/>
    </location>
</feature>
<comment type="caution">
    <text evidence="8">The sequence shown here is derived from an EMBL/GenBank/DDBJ whole genome shotgun (WGS) entry which is preliminary data.</text>
</comment>
<organism evidence="8 9">
    <name type="scientific">Vibrio olivae</name>
    <dbReference type="NCBI Taxonomy" id="1243002"/>
    <lineage>
        <taxon>Bacteria</taxon>
        <taxon>Pseudomonadati</taxon>
        <taxon>Pseudomonadota</taxon>
        <taxon>Gammaproteobacteria</taxon>
        <taxon>Vibrionales</taxon>
        <taxon>Vibrionaceae</taxon>
        <taxon>Vibrio</taxon>
    </lineage>
</organism>
<feature type="transmembrane region" description="Helical" evidence="6">
    <location>
        <begin position="46"/>
        <end position="74"/>
    </location>
</feature>
<evidence type="ECO:0000259" key="7">
    <source>
        <dbReference type="Pfam" id="PF09335"/>
    </source>
</evidence>
<protein>
    <recommendedName>
        <fullName evidence="6">TVP38/TMEM64 family membrane protein</fullName>
    </recommendedName>
</protein>
<keyword evidence="9" id="KW-1185">Reference proteome</keyword>
<evidence type="ECO:0000256" key="4">
    <source>
        <dbReference type="ARBA" id="ARBA00022989"/>
    </source>
</evidence>
<feature type="transmembrane region" description="Helical" evidence="6">
    <location>
        <begin position="81"/>
        <end position="107"/>
    </location>
</feature>